<dbReference type="Proteomes" id="UP000027182">
    <property type="component" value="Chromosome"/>
</dbReference>
<proteinExistence type="predicted"/>
<evidence type="ECO:0000256" key="1">
    <source>
        <dbReference type="SAM" id="MobiDB-lite"/>
    </source>
</evidence>
<sequence>MKKRMIIGGLGLVTLMPLVTVSCKFFGLNVSEIITGGPSHTTPPRKDPDHKDSFNENEQEIVPTKFTYNGKTYTINREDILDTKNAVYANLVLNNNAEGFKKLIPSVEEYRKVKNLYADDTGFPSIAEVSYYVRNLEHLKNGFIYREKSNSPERISKDEYISLVDKVSEIMANSNLEKALTGVDKEYVDFDNVRNYTLAKLEEFHGKAGKYEWGELTTKKVSDLAPGSFKMEEYYKEIPPENNYDGLRTNESKKRPSKLWVYNRMINNTDFYNYNKTNKPNELFIHNEFLYGRKLDPKKYYLEIDVLMLIIWLKAKRYTMQYPLWKMLTTYLELQKALIKKQEWDKEKSLTDNFKKLKLIEKLDSFHDAVLDYMKLGQLVGFTDDRSNDLYLFPTDVNKEVKTDFRDAYRWAYYEYHLFIQPMYVALSRGTKEAFEKAFEKEELKPYYDFIWENIKLADKVDKPRILSKNEALEKAKEIIKHYQNNFGWEFKSDESREDEDE</sequence>
<dbReference type="PROSITE" id="PS51257">
    <property type="entry name" value="PROKAR_LIPOPROTEIN"/>
    <property type="match status" value="1"/>
</dbReference>
<evidence type="ECO:0000313" key="3">
    <source>
        <dbReference type="Proteomes" id="UP000027182"/>
    </source>
</evidence>
<protein>
    <submittedName>
        <fullName evidence="2">Lipoprotein</fullName>
    </submittedName>
</protein>
<dbReference type="NCBIfam" id="NF045938">
    <property type="entry name" value="MAG3960_fam_LP"/>
    <property type="match status" value="1"/>
</dbReference>
<dbReference type="HOGENOM" id="CLU_536187_0_0_14"/>
<dbReference type="AlphaFoldDB" id="A0A059Y8E3"/>
<organism evidence="2 3">
    <name type="scientific">Mycoplasmopsis bovis CQ-W70</name>
    <dbReference type="NCBI Taxonomy" id="1316930"/>
    <lineage>
        <taxon>Bacteria</taxon>
        <taxon>Bacillati</taxon>
        <taxon>Mycoplasmatota</taxon>
        <taxon>Mycoplasmoidales</taxon>
        <taxon>Metamycoplasmataceae</taxon>
        <taxon>Mycoplasmopsis</taxon>
    </lineage>
</organism>
<reference evidence="2 3" key="1">
    <citation type="submission" date="2013-04" db="EMBL/GenBank/DDBJ databases">
        <authorList>
            <person name="Lin L."/>
            <person name="Zeng Z."/>
            <person name="Xie J."/>
            <person name="Luo L."/>
            <person name="Yang Z."/>
            <person name="Liang W."/>
            <person name="Lin H."/>
            <person name="Dong C."/>
            <person name="Sun Y."/>
        </authorList>
    </citation>
    <scope>NUCLEOTIDE SEQUENCE [LARGE SCALE GENOMIC DNA]</scope>
    <source>
        <strain evidence="2 3">CQ-W70</strain>
    </source>
</reference>
<dbReference type="KEGG" id="mbq:K668_01840"/>
<name>A0A059Y8E3_MYCBV</name>
<feature type="compositionally biased region" description="Basic and acidic residues" evidence="1">
    <location>
        <begin position="44"/>
        <end position="54"/>
    </location>
</feature>
<dbReference type="PATRIC" id="fig|1316930.3.peg.378"/>
<gene>
    <name evidence="2" type="ORF">K668_01840</name>
</gene>
<dbReference type="EMBL" id="CP005933">
    <property type="protein sequence ID" value="AIA33946.1"/>
    <property type="molecule type" value="Genomic_DNA"/>
</dbReference>
<keyword evidence="2" id="KW-0449">Lipoprotein</keyword>
<feature type="region of interest" description="Disordered" evidence="1">
    <location>
        <begin position="36"/>
        <end position="58"/>
    </location>
</feature>
<evidence type="ECO:0000313" key="2">
    <source>
        <dbReference type="EMBL" id="AIA33946.1"/>
    </source>
</evidence>
<accession>A0A059Y8E3</accession>
<dbReference type="RefSeq" id="WP_014829925.1">
    <property type="nucleotide sequence ID" value="NZ_CP005933.1"/>
</dbReference>